<evidence type="ECO:0000313" key="6">
    <source>
        <dbReference type="EMBL" id="QBM89015.1"/>
    </source>
</evidence>
<name>A0A4P6XQM8_9ASCO</name>
<evidence type="ECO:0000256" key="2">
    <source>
        <dbReference type="ARBA" id="ARBA00022884"/>
    </source>
</evidence>
<dbReference type="PANTHER" id="PTHR14089:SF6">
    <property type="entry name" value="PRE-MRNA-SPLICING FACTOR RBM22"/>
    <property type="match status" value="1"/>
</dbReference>
<dbReference type="InterPro" id="IPR048995">
    <property type="entry name" value="STL11/RBM22-like_N"/>
</dbReference>
<evidence type="ECO:0000256" key="3">
    <source>
        <dbReference type="ARBA" id="ARBA00025609"/>
    </source>
</evidence>
<keyword evidence="7" id="KW-1185">Reference proteome</keyword>
<dbReference type="PANTHER" id="PTHR14089">
    <property type="entry name" value="PRE-MRNA-SPLICING FACTOR RBM22"/>
    <property type="match status" value="1"/>
</dbReference>
<dbReference type="STRING" id="2163413.A0A4P6XQM8"/>
<dbReference type="SUPFAM" id="SSF54928">
    <property type="entry name" value="RNA-binding domain, RBD"/>
    <property type="match status" value="1"/>
</dbReference>
<evidence type="ECO:0000256" key="4">
    <source>
        <dbReference type="SAM" id="MobiDB-lite"/>
    </source>
</evidence>
<dbReference type="GO" id="GO:0017070">
    <property type="term" value="F:U6 snRNA binding"/>
    <property type="evidence" value="ECO:0007669"/>
    <property type="project" value="TreeGrafter"/>
</dbReference>
<dbReference type="GO" id="GO:0000974">
    <property type="term" value="C:Prp19 complex"/>
    <property type="evidence" value="ECO:0007669"/>
    <property type="project" value="TreeGrafter"/>
</dbReference>
<organism evidence="6 7">
    <name type="scientific">Metschnikowia aff. pulcherrima</name>
    <dbReference type="NCBI Taxonomy" id="2163413"/>
    <lineage>
        <taxon>Eukaryota</taxon>
        <taxon>Fungi</taxon>
        <taxon>Dikarya</taxon>
        <taxon>Ascomycota</taxon>
        <taxon>Saccharomycotina</taxon>
        <taxon>Pichiomycetes</taxon>
        <taxon>Metschnikowiaceae</taxon>
        <taxon>Metschnikowia</taxon>
    </lineage>
</organism>
<proteinExistence type="predicted"/>
<dbReference type="AlphaFoldDB" id="A0A4P6XQM8"/>
<dbReference type="Gene3D" id="3.30.70.330">
    <property type="match status" value="1"/>
</dbReference>
<dbReference type="EMBL" id="CP034459">
    <property type="protein sequence ID" value="QBM89015.1"/>
    <property type="molecule type" value="Genomic_DNA"/>
</dbReference>
<evidence type="ECO:0000313" key="7">
    <source>
        <dbReference type="Proteomes" id="UP000292447"/>
    </source>
</evidence>
<dbReference type="GO" id="GO:0036002">
    <property type="term" value="F:pre-mRNA binding"/>
    <property type="evidence" value="ECO:0007669"/>
    <property type="project" value="TreeGrafter"/>
</dbReference>
<dbReference type="Proteomes" id="UP000292447">
    <property type="component" value="Chromosome IV"/>
</dbReference>
<gene>
    <name evidence="6" type="primary">MPUL0D00740</name>
    <name evidence="6" type="ORF">METSCH_D00740</name>
</gene>
<dbReference type="InterPro" id="IPR012677">
    <property type="entry name" value="Nucleotide-bd_a/b_plait_sf"/>
</dbReference>
<feature type="region of interest" description="Disordered" evidence="4">
    <location>
        <begin position="302"/>
        <end position="339"/>
    </location>
</feature>
<keyword evidence="2" id="KW-0694">RNA-binding</keyword>
<reference evidence="7" key="1">
    <citation type="submission" date="2019-03" db="EMBL/GenBank/DDBJ databases">
        <title>Snf2 controls pulcherriminic acid biosynthesis and connects pigmentation and antifungal activity of the yeast Metschnikowia pulcherrima.</title>
        <authorList>
            <person name="Gore-Lloyd D."/>
            <person name="Sumann I."/>
            <person name="Brachmann A.O."/>
            <person name="Schneeberger K."/>
            <person name="Ortiz-Merino R.A."/>
            <person name="Moreno-Beltran M."/>
            <person name="Schlaefli M."/>
            <person name="Kirner P."/>
            <person name="Santos Kron A."/>
            <person name="Wolfe K.H."/>
            <person name="Piel J."/>
            <person name="Ahrens C.H."/>
            <person name="Henk D."/>
            <person name="Freimoser F.M."/>
        </authorList>
    </citation>
    <scope>NUCLEOTIDE SEQUENCE [LARGE SCALE GENOMIC DNA]</scope>
    <source>
        <strain evidence="7">APC 1.2</strain>
    </source>
</reference>
<comment type="function">
    <text evidence="3">Involved in pre-mRNA splicing. Facilitates the cooperative formation of U2/U6 helix II in association with stem II in the spliceosome. Binds to RNA.</text>
</comment>
<feature type="domain" description="STL11/RBM22-like N-terminal" evidence="5">
    <location>
        <begin position="5"/>
        <end position="111"/>
    </location>
</feature>
<protein>
    <recommendedName>
        <fullName evidence="1">Pre-mRNA-splicing factor SLT11</fullName>
    </recommendedName>
</protein>
<feature type="compositionally biased region" description="Basic and acidic residues" evidence="4">
    <location>
        <begin position="302"/>
        <end position="320"/>
    </location>
</feature>
<dbReference type="Pfam" id="PF21369">
    <property type="entry name" value="STL11_N"/>
    <property type="match status" value="1"/>
</dbReference>
<accession>A0A4P6XQM8</accession>
<dbReference type="GO" id="GO:0071007">
    <property type="term" value="C:U2-type catalytic step 2 spliceosome"/>
    <property type="evidence" value="ECO:0007669"/>
    <property type="project" value="TreeGrafter"/>
</dbReference>
<dbReference type="InterPro" id="IPR039171">
    <property type="entry name" value="Cwc2/Slt11"/>
</dbReference>
<feature type="compositionally biased region" description="Polar residues" evidence="4">
    <location>
        <begin position="321"/>
        <end position="339"/>
    </location>
</feature>
<evidence type="ECO:0000256" key="1">
    <source>
        <dbReference type="ARBA" id="ARBA00019060"/>
    </source>
</evidence>
<dbReference type="GO" id="GO:0071006">
    <property type="term" value="C:U2-type catalytic step 1 spliceosome"/>
    <property type="evidence" value="ECO:0007669"/>
    <property type="project" value="TreeGrafter"/>
</dbReference>
<sequence length="339" mass="37750">MSDVPVLCGQCLGHNAHLKMIRQPSGEQCKICTRPFTVFRWSVSGEHRQLKKTIVCQTCAQSRNCCQSCTVDIDFGIPLDIRDAALKMAGVENPHAVESQSRNAEVKALIADKIEAKSKNTSGKDSEDKREEAKAILRTLSSKLATGDVVRPKQRDLEVSNKELSKTISKLPFGGTMDIPEDASIRSFFVFGFSQLTPLYVITSFFEKFGGLSQVSILHQARCGYISYSKRSSAEKCAEHLRHIDLSKNRKTAALLLLDQKEPIRVSWGTPKTLGNTKEEQSKIAIVVNKVMKQLADKDAISGRDGFKKDTRKQTSKSKDVTQSSKQKTYQSLSQDFEI</sequence>
<dbReference type="InterPro" id="IPR035979">
    <property type="entry name" value="RBD_domain_sf"/>
</dbReference>
<evidence type="ECO:0000259" key="5">
    <source>
        <dbReference type="Pfam" id="PF21369"/>
    </source>
</evidence>